<dbReference type="PROSITE" id="PS00216">
    <property type="entry name" value="SUGAR_TRANSPORT_1"/>
    <property type="match status" value="1"/>
</dbReference>
<keyword evidence="3 6" id="KW-0812">Transmembrane</keyword>
<gene>
    <name evidence="8" type="ORF">H2204_002198</name>
</gene>
<evidence type="ECO:0000256" key="2">
    <source>
        <dbReference type="ARBA" id="ARBA00022448"/>
    </source>
</evidence>
<dbReference type="PROSITE" id="PS50850">
    <property type="entry name" value="MFS"/>
    <property type="match status" value="1"/>
</dbReference>
<feature type="domain" description="Major facilitator superfamily (MFS) profile" evidence="7">
    <location>
        <begin position="57"/>
        <end position="539"/>
    </location>
</feature>
<comment type="caution">
    <text evidence="8">The sequence shown here is derived from an EMBL/GenBank/DDBJ whole genome shotgun (WGS) entry which is preliminary data.</text>
</comment>
<dbReference type="PANTHER" id="PTHR23501:SF109">
    <property type="entry name" value="MAJOR FACILITATOR SUPERFAMILY (MFS) PROFILE DOMAIN-CONTAINING PROTEIN-RELATED"/>
    <property type="match status" value="1"/>
</dbReference>
<reference evidence="8" key="1">
    <citation type="submission" date="2022-10" db="EMBL/GenBank/DDBJ databases">
        <title>Culturing micro-colonial fungi from biological soil crusts in the Mojave desert and describing Neophaeococcomyces mojavensis, and introducing the new genera and species Taxawa tesnikishii.</title>
        <authorList>
            <person name="Kurbessoian T."/>
            <person name="Stajich J.E."/>
        </authorList>
    </citation>
    <scope>NUCLEOTIDE SEQUENCE</scope>
    <source>
        <strain evidence="8">TK_35</strain>
    </source>
</reference>
<dbReference type="SUPFAM" id="SSF103473">
    <property type="entry name" value="MFS general substrate transporter"/>
    <property type="match status" value="1"/>
</dbReference>
<feature type="transmembrane region" description="Helical" evidence="6">
    <location>
        <begin position="252"/>
        <end position="272"/>
    </location>
</feature>
<keyword evidence="2" id="KW-0813">Transport</keyword>
<dbReference type="EMBL" id="JAPDRN010000008">
    <property type="protein sequence ID" value="KAJ9643302.1"/>
    <property type="molecule type" value="Genomic_DNA"/>
</dbReference>
<dbReference type="CDD" id="cd06179">
    <property type="entry name" value="MFS_TRI12_like"/>
    <property type="match status" value="1"/>
</dbReference>
<feature type="transmembrane region" description="Helical" evidence="6">
    <location>
        <begin position="284"/>
        <end position="306"/>
    </location>
</feature>
<evidence type="ECO:0000256" key="5">
    <source>
        <dbReference type="ARBA" id="ARBA00023136"/>
    </source>
</evidence>
<dbReference type="InterPro" id="IPR010573">
    <property type="entry name" value="MFS_Str1/Tri12-like"/>
</dbReference>
<comment type="subcellular location">
    <subcellularLocation>
        <location evidence="1">Membrane</location>
        <topology evidence="1">Multi-pass membrane protein</topology>
    </subcellularLocation>
</comment>
<feature type="transmembrane region" description="Helical" evidence="6">
    <location>
        <begin position="51"/>
        <end position="72"/>
    </location>
</feature>
<dbReference type="InterPro" id="IPR005829">
    <property type="entry name" value="Sugar_transporter_CS"/>
</dbReference>
<feature type="transmembrane region" description="Helical" evidence="6">
    <location>
        <begin position="540"/>
        <end position="558"/>
    </location>
</feature>
<evidence type="ECO:0000256" key="3">
    <source>
        <dbReference type="ARBA" id="ARBA00022692"/>
    </source>
</evidence>
<evidence type="ECO:0000256" key="6">
    <source>
        <dbReference type="SAM" id="Phobius"/>
    </source>
</evidence>
<evidence type="ECO:0000259" key="7">
    <source>
        <dbReference type="PROSITE" id="PS50850"/>
    </source>
</evidence>
<dbReference type="GO" id="GO:0022857">
    <property type="term" value="F:transmembrane transporter activity"/>
    <property type="evidence" value="ECO:0007669"/>
    <property type="project" value="InterPro"/>
</dbReference>
<feature type="transmembrane region" description="Helical" evidence="6">
    <location>
        <begin position="318"/>
        <end position="339"/>
    </location>
</feature>
<keyword evidence="9" id="KW-1185">Reference proteome</keyword>
<organism evidence="8 9">
    <name type="scientific">Knufia peltigerae</name>
    <dbReference type="NCBI Taxonomy" id="1002370"/>
    <lineage>
        <taxon>Eukaryota</taxon>
        <taxon>Fungi</taxon>
        <taxon>Dikarya</taxon>
        <taxon>Ascomycota</taxon>
        <taxon>Pezizomycotina</taxon>
        <taxon>Eurotiomycetes</taxon>
        <taxon>Chaetothyriomycetidae</taxon>
        <taxon>Chaetothyriales</taxon>
        <taxon>Trichomeriaceae</taxon>
        <taxon>Knufia</taxon>
    </lineage>
</organism>
<dbReference type="InterPro" id="IPR036259">
    <property type="entry name" value="MFS_trans_sf"/>
</dbReference>
<keyword evidence="4 6" id="KW-1133">Transmembrane helix</keyword>
<feature type="transmembrane region" description="Helical" evidence="6">
    <location>
        <begin position="121"/>
        <end position="140"/>
    </location>
</feature>
<evidence type="ECO:0000313" key="9">
    <source>
        <dbReference type="Proteomes" id="UP001172681"/>
    </source>
</evidence>
<evidence type="ECO:0000256" key="4">
    <source>
        <dbReference type="ARBA" id="ARBA00022989"/>
    </source>
</evidence>
<feature type="transmembrane region" description="Helical" evidence="6">
    <location>
        <begin position="450"/>
        <end position="473"/>
    </location>
</feature>
<feature type="transmembrane region" description="Helical" evidence="6">
    <location>
        <begin position="359"/>
        <end position="381"/>
    </location>
</feature>
<keyword evidence="5 6" id="KW-0472">Membrane</keyword>
<name>A0AA39D1M1_9EURO</name>
<sequence>MASTESKTDAVAEHGDVAQIEAGSLPGHEKINISGVTAVHRNEIPEGYYKSWTFIGTFAAICINSACAYASFGFPTNLLSIINEDLGPNPNYVWISLVWTTSSTVVFAVGGRLSDLFGRRWYFIVGNVLGFIGSIFASQAQTIPQLIGASVFIGLAAGVQQMWPMAVDELVPNRDRGIVNAIVWLTALPFSVFSPVIARSLYTNTAAGWRGCYYIAMAMSVTATVLFFVFYHPPTFQQLRAAETRQVSKLQMLDIGGLILLSSGLVCFLLGISWGGNQYPWKSGQVIGCIVGGVALLAAFGLYEVFHEQPYPLIPMRLFTNLPYMGYIISAALITLNYYNISILWPMQSAVVYPTSIVGIGWLSTTTGGGALLGDLVACSLIRPLPKHRWQTVFYAVMGTIFTAGLAATDSGSRSMAVAFVILSCFAVGAIEAMAYTLAPLLCAPEDIGLALGVMLTARTFIPSISTAIYLSVLGSKLSTNIPKYVIPAATNAGLPASELPGLITGLGTGNFSGIAGITPGIISASTVAYQTAYTKTFKLIYLSTIAWGGAGIIFSLFSANMEAKLDDTVERRLHGKEITALTDKAPITSA</sequence>
<dbReference type="InterPro" id="IPR020846">
    <property type="entry name" value="MFS_dom"/>
</dbReference>
<dbReference type="InterPro" id="IPR053791">
    <property type="entry name" value="MFS_Tri12-like"/>
</dbReference>
<dbReference type="GO" id="GO:0005886">
    <property type="term" value="C:plasma membrane"/>
    <property type="evidence" value="ECO:0007669"/>
    <property type="project" value="TreeGrafter"/>
</dbReference>
<dbReference type="AlphaFoldDB" id="A0AA39D1M1"/>
<proteinExistence type="predicted"/>
<dbReference type="Gene3D" id="1.20.1250.20">
    <property type="entry name" value="MFS general substrate transporter like domains"/>
    <property type="match status" value="1"/>
</dbReference>
<feature type="transmembrane region" description="Helical" evidence="6">
    <location>
        <begin position="213"/>
        <end position="231"/>
    </location>
</feature>
<evidence type="ECO:0000256" key="1">
    <source>
        <dbReference type="ARBA" id="ARBA00004141"/>
    </source>
</evidence>
<feature type="transmembrane region" description="Helical" evidence="6">
    <location>
        <begin position="92"/>
        <end position="109"/>
    </location>
</feature>
<dbReference type="Pfam" id="PF06609">
    <property type="entry name" value="TRI12"/>
    <property type="match status" value="1"/>
</dbReference>
<dbReference type="Proteomes" id="UP001172681">
    <property type="component" value="Unassembled WGS sequence"/>
</dbReference>
<dbReference type="PANTHER" id="PTHR23501">
    <property type="entry name" value="MAJOR FACILITATOR SUPERFAMILY"/>
    <property type="match status" value="1"/>
</dbReference>
<protein>
    <recommendedName>
        <fullName evidence="7">Major facilitator superfamily (MFS) profile domain-containing protein</fullName>
    </recommendedName>
</protein>
<accession>A0AA39D1M1</accession>
<feature type="transmembrane region" description="Helical" evidence="6">
    <location>
        <begin position="415"/>
        <end position="438"/>
    </location>
</feature>
<feature type="transmembrane region" description="Helical" evidence="6">
    <location>
        <begin position="178"/>
        <end position="201"/>
    </location>
</feature>
<evidence type="ECO:0000313" key="8">
    <source>
        <dbReference type="EMBL" id="KAJ9643302.1"/>
    </source>
</evidence>
<feature type="transmembrane region" description="Helical" evidence="6">
    <location>
        <begin position="393"/>
        <end position="409"/>
    </location>
</feature>